<dbReference type="InParanoid" id="A0A200QI46"/>
<dbReference type="Proteomes" id="UP000195402">
    <property type="component" value="Unassembled WGS sequence"/>
</dbReference>
<reference evidence="1 2" key="1">
    <citation type="journal article" date="2017" name="Mol. Plant">
        <title>The Genome of Medicinal Plant Macleaya cordata Provides New Insights into Benzylisoquinoline Alkaloids Metabolism.</title>
        <authorList>
            <person name="Liu X."/>
            <person name="Liu Y."/>
            <person name="Huang P."/>
            <person name="Ma Y."/>
            <person name="Qing Z."/>
            <person name="Tang Q."/>
            <person name="Cao H."/>
            <person name="Cheng P."/>
            <person name="Zheng Y."/>
            <person name="Yuan Z."/>
            <person name="Zhou Y."/>
            <person name="Liu J."/>
            <person name="Tang Z."/>
            <person name="Zhuo Y."/>
            <person name="Zhang Y."/>
            <person name="Yu L."/>
            <person name="Huang J."/>
            <person name="Yang P."/>
            <person name="Peng Q."/>
            <person name="Zhang J."/>
            <person name="Jiang W."/>
            <person name="Zhang Z."/>
            <person name="Lin K."/>
            <person name="Ro D.K."/>
            <person name="Chen X."/>
            <person name="Xiong X."/>
            <person name="Shang Y."/>
            <person name="Huang S."/>
            <person name="Zeng J."/>
        </authorList>
    </citation>
    <scope>NUCLEOTIDE SEQUENCE [LARGE SCALE GENOMIC DNA]</scope>
    <source>
        <strain evidence="2">cv. BLH2017</strain>
        <tissue evidence="1">Root</tissue>
    </source>
</reference>
<keyword evidence="2" id="KW-1185">Reference proteome</keyword>
<evidence type="ECO:0000313" key="1">
    <source>
        <dbReference type="EMBL" id="OVA10180.1"/>
    </source>
</evidence>
<proteinExistence type="predicted"/>
<dbReference type="EMBL" id="MVGT01002030">
    <property type="protein sequence ID" value="OVA10180.1"/>
    <property type="molecule type" value="Genomic_DNA"/>
</dbReference>
<comment type="caution">
    <text evidence="1">The sequence shown here is derived from an EMBL/GenBank/DDBJ whole genome shotgun (WGS) entry which is preliminary data.</text>
</comment>
<sequence>MGISPKQWSISRCQPFGQPLCGTVRLLGCKSRHFGDGIIWLCWVSEHLDSACFCGELCLELQILLLASQKAWPSMDSLLSPPPLLLLL</sequence>
<protein>
    <submittedName>
        <fullName evidence="1">Uncharacterized protein</fullName>
    </submittedName>
</protein>
<gene>
    <name evidence="1" type="ORF">BVC80_7613g5</name>
</gene>
<organism evidence="1 2">
    <name type="scientific">Macleaya cordata</name>
    <name type="common">Five-seeded plume-poppy</name>
    <name type="synonym">Bocconia cordata</name>
    <dbReference type="NCBI Taxonomy" id="56857"/>
    <lineage>
        <taxon>Eukaryota</taxon>
        <taxon>Viridiplantae</taxon>
        <taxon>Streptophyta</taxon>
        <taxon>Embryophyta</taxon>
        <taxon>Tracheophyta</taxon>
        <taxon>Spermatophyta</taxon>
        <taxon>Magnoliopsida</taxon>
        <taxon>Ranunculales</taxon>
        <taxon>Papaveraceae</taxon>
        <taxon>Papaveroideae</taxon>
        <taxon>Macleaya</taxon>
    </lineage>
</organism>
<evidence type="ECO:0000313" key="2">
    <source>
        <dbReference type="Proteomes" id="UP000195402"/>
    </source>
</evidence>
<name>A0A200QI46_MACCD</name>
<dbReference type="AlphaFoldDB" id="A0A200QI46"/>
<accession>A0A200QI46</accession>